<feature type="domain" description="L,D-TPase catalytic" evidence="7">
    <location>
        <begin position="91"/>
        <end position="272"/>
    </location>
</feature>
<dbReference type="GO" id="GO:0009252">
    <property type="term" value="P:peptidoglycan biosynthetic process"/>
    <property type="evidence" value="ECO:0007669"/>
    <property type="project" value="UniProtKB-UniPathway"/>
</dbReference>
<dbReference type="InterPro" id="IPR002477">
    <property type="entry name" value="Peptidoglycan-bd-like"/>
</dbReference>
<dbReference type="EMBL" id="VBPA01000121">
    <property type="protein sequence ID" value="TMQ71503.1"/>
    <property type="molecule type" value="Genomic_DNA"/>
</dbReference>
<feature type="active site" description="Nucleophile" evidence="6">
    <location>
        <position position="245"/>
    </location>
</feature>
<dbReference type="InterPro" id="IPR038063">
    <property type="entry name" value="Transpep_catalytic_dom"/>
</dbReference>
<evidence type="ECO:0000256" key="6">
    <source>
        <dbReference type="PROSITE-ProRule" id="PRU01373"/>
    </source>
</evidence>
<dbReference type="SUPFAM" id="SSF47090">
    <property type="entry name" value="PGBD-like"/>
    <property type="match status" value="1"/>
</dbReference>
<keyword evidence="4 6" id="KW-0573">Peptidoglycan synthesis</keyword>
<dbReference type="GO" id="GO:0071555">
    <property type="term" value="P:cell wall organization"/>
    <property type="evidence" value="ECO:0007669"/>
    <property type="project" value="UniProtKB-UniRule"/>
</dbReference>
<dbReference type="InterPro" id="IPR036365">
    <property type="entry name" value="PGBD-like_sf"/>
</dbReference>
<comment type="caution">
    <text evidence="8">The sequence shown here is derived from an EMBL/GenBank/DDBJ whole genome shotgun (WGS) entry which is preliminary data.</text>
</comment>
<feature type="active site" description="Proton donor/acceptor" evidence="6">
    <location>
        <position position="226"/>
    </location>
</feature>
<evidence type="ECO:0000313" key="9">
    <source>
        <dbReference type="Proteomes" id="UP000319836"/>
    </source>
</evidence>
<sequence length="365" mass="41565">LALGDHGTRVARLIRRLRWSDDFHPTSADSVFDPVLTRAVGAVQARLGIPVSGVVGEATREQLNVPVEERIRQIDLNLERWRWLPDSLGARRVEVNIPAYRLDLYRDDRIVRSMRVVVGRQKSPTPVFTDAVTYLELNPTWTLPPSVVQKEIAPAIRRKRDYLQANHMHVFTLTSALRDTLDPRTVPWKDAVSDSFPYLVIQDAGPDNPLGSIKLMCPNEYDVYLHDTPARSRFSVAVRDYSHGCVRIEHAVELADSLLGIAPQDSMRLDSLIALRTWRRVRLPKPVPVHFLYWTAWVDSVGRMNYREDVYGLDQRLAAALRTRTRHDLDLNPAVALSPLWLAAEARAQEARSRLEAARAAKKKR</sequence>
<dbReference type="Proteomes" id="UP000319836">
    <property type="component" value="Unassembled WGS sequence"/>
</dbReference>
<dbReference type="SUPFAM" id="SSF141523">
    <property type="entry name" value="L,D-transpeptidase catalytic domain-like"/>
    <property type="match status" value="1"/>
</dbReference>
<dbReference type="GO" id="GO:0016740">
    <property type="term" value="F:transferase activity"/>
    <property type="evidence" value="ECO:0007669"/>
    <property type="project" value="UniProtKB-KW"/>
</dbReference>
<dbReference type="InterPro" id="IPR052905">
    <property type="entry name" value="LD-transpeptidase_YkuD-like"/>
</dbReference>
<keyword evidence="5 6" id="KW-0961">Cell wall biogenesis/degradation</keyword>
<dbReference type="PANTHER" id="PTHR41533:SF2">
    <property type="entry name" value="BLR7131 PROTEIN"/>
    <property type="match status" value="1"/>
</dbReference>
<keyword evidence="2" id="KW-0808">Transferase</keyword>
<dbReference type="PANTHER" id="PTHR41533">
    <property type="entry name" value="L,D-TRANSPEPTIDASE HI_1667-RELATED"/>
    <property type="match status" value="1"/>
</dbReference>
<gene>
    <name evidence="8" type="ORF">E6K80_05355</name>
</gene>
<evidence type="ECO:0000256" key="1">
    <source>
        <dbReference type="ARBA" id="ARBA00004752"/>
    </source>
</evidence>
<dbReference type="CDD" id="cd16913">
    <property type="entry name" value="YkuD_like"/>
    <property type="match status" value="1"/>
</dbReference>
<dbReference type="InterPro" id="IPR036366">
    <property type="entry name" value="PGBDSf"/>
</dbReference>
<organism evidence="8 9">
    <name type="scientific">Eiseniibacteriota bacterium</name>
    <dbReference type="NCBI Taxonomy" id="2212470"/>
    <lineage>
        <taxon>Bacteria</taxon>
        <taxon>Candidatus Eiseniibacteriota</taxon>
    </lineage>
</organism>
<dbReference type="PROSITE" id="PS52029">
    <property type="entry name" value="LD_TPASE"/>
    <property type="match status" value="1"/>
</dbReference>
<dbReference type="GO" id="GO:0008360">
    <property type="term" value="P:regulation of cell shape"/>
    <property type="evidence" value="ECO:0007669"/>
    <property type="project" value="UniProtKB-UniRule"/>
</dbReference>
<keyword evidence="3 6" id="KW-0133">Cell shape</keyword>
<name>A0A538U6I6_UNCEI</name>
<feature type="non-terminal residue" evidence="8">
    <location>
        <position position="1"/>
    </location>
</feature>
<evidence type="ECO:0000313" key="8">
    <source>
        <dbReference type="EMBL" id="TMQ71503.1"/>
    </source>
</evidence>
<proteinExistence type="predicted"/>
<evidence type="ECO:0000256" key="3">
    <source>
        <dbReference type="ARBA" id="ARBA00022960"/>
    </source>
</evidence>
<dbReference type="Pfam" id="PF03734">
    <property type="entry name" value="YkuD"/>
    <property type="match status" value="1"/>
</dbReference>
<dbReference type="Gene3D" id="2.40.440.10">
    <property type="entry name" value="L,D-transpeptidase catalytic domain-like"/>
    <property type="match status" value="1"/>
</dbReference>
<dbReference type="AlphaFoldDB" id="A0A538U6I6"/>
<dbReference type="Pfam" id="PF01471">
    <property type="entry name" value="PG_binding_1"/>
    <property type="match status" value="1"/>
</dbReference>
<evidence type="ECO:0000256" key="2">
    <source>
        <dbReference type="ARBA" id="ARBA00022679"/>
    </source>
</evidence>
<dbReference type="InterPro" id="IPR005490">
    <property type="entry name" value="LD_TPept_cat_dom"/>
</dbReference>
<dbReference type="UniPathway" id="UPA00219"/>
<dbReference type="Gene3D" id="1.10.101.10">
    <property type="entry name" value="PGBD-like superfamily/PGBD"/>
    <property type="match status" value="1"/>
</dbReference>
<reference evidence="8 9" key="1">
    <citation type="journal article" date="2019" name="Nat. Microbiol.">
        <title>Mediterranean grassland soil C-N compound turnover is dependent on rainfall and depth, and is mediated by genomically divergent microorganisms.</title>
        <authorList>
            <person name="Diamond S."/>
            <person name="Andeer P.F."/>
            <person name="Li Z."/>
            <person name="Crits-Christoph A."/>
            <person name="Burstein D."/>
            <person name="Anantharaman K."/>
            <person name="Lane K.R."/>
            <person name="Thomas B.C."/>
            <person name="Pan C."/>
            <person name="Northen T.R."/>
            <person name="Banfield J.F."/>
        </authorList>
    </citation>
    <scope>NUCLEOTIDE SEQUENCE [LARGE SCALE GENOMIC DNA]</scope>
    <source>
        <strain evidence="8">WS_10</strain>
    </source>
</reference>
<accession>A0A538U6I6</accession>
<evidence type="ECO:0000259" key="7">
    <source>
        <dbReference type="PROSITE" id="PS52029"/>
    </source>
</evidence>
<protein>
    <submittedName>
        <fullName evidence="8">Peptidoglycan-binding protein</fullName>
    </submittedName>
</protein>
<evidence type="ECO:0000256" key="5">
    <source>
        <dbReference type="ARBA" id="ARBA00023316"/>
    </source>
</evidence>
<comment type="pathway">
    <text evidence="1 6">Cell wall biogenesis; peptidoglycan biosynthesis.</text>
</comment>
<evidence type="ECO:0000256" key="4">
    <source>
        <dbReference type="ARBA" id="ARBA00022984"/>
    </source>
</evidence>